<gene>
    <name evidence="2" type="ORF">RM574_22465</name>
</gene>
<evidence type="ECO:0000313" key="2">
    <source>
        <dbReference type="EMBL" id="MDT0418254.1"/>
    </source>
</evidence>
<accession>A0ABD5E9Z7</accession>
<comment type="caution">
    <text evidence="2">The sequence shown here is derived from an EMBL/GenBank/DDBJ whole genome shotgun (WGS) entry which is preliminary data.</text>
</comment>
<dbReference type="Proteomes" id="UP001183607">
    <property type="component" value="Unassembled WGS sequence"/>
</dbReference>
<dbReference type="Pfam" id="PF04149">
    <property type="entry name" value="DUF397"/>
    <property type="match status" value="1"/>
</dbReference>
<evidence type="ECO:0000259" key="1">
    <source>
        <dbReference type="Pfam" id="PF04149"/>
    </source>
</evidence>
<sequence>MTSDSLQWFRSSYSGQGGECVEVAPGLVASHGVVPVRDAKRPAGPVLRVGVPAFAGLVAMAKSTRPAA</sequence>
<feature type="domain" description="DUF397" evidence="1">
    <location>
        <begin position="6"/>
        <end position="62"/>
    </location>
</feature>
<dbReference type="AlphaFoldDB" id="A0ABD5E9Z7"/>
<dbReference type="InterPro" id="IPR007278">
    <property type="entry name" value="DUF397"/>
</dbReference>
<protein>
    <submittedName>
        <fullName evidence="2">DUF397 domain-containing protein</fullName>
    </submittedName>
</protein>
<reference evidence="3" key="1">
    <citation type="submission" date="2023-07" db="EMBL/GenBank/DDBJ databases">
        <title>30 novel species of actinomycetes from the DSMZ collection.</title>
        <authorList>
            <person name="Nouioui I."/>
        </authorList>
    </citation>
    <scope>NUCLEOTIDE SEQUENCE [LARGE SCALE GENOMIC DNA]</scope>
    <source>
        <strain evidence="3">DSM 41982</strain>
    </source>
</reference>
<name>A0ABD5E9Z7_9ACTN</name>
<dbReference type="RefSeq" id="WP_093852648.1">
    <property type="nucleotide sequence ID" value="NZ_JAVRER010000041.1"/>
</dbReference>
<organism evidence="2 3">
    <name type="scientific">Streptomyces evansiae</name>
    <dbReference type="NCBI Taxonomy" id="3075535"/>
    <lineage>
        <taxon>Bacteria</taxon>
        <taxon>Bacillati</taxon>
        <taxon>Actinomycetota</taxon>
        <taxon>Actinomycetes</taxon>
        <taxon>Kitasatosporales</taxon>
        <taxon>Streptomycetaceae</taxon>
        <taxon>Streptomyces</taxon>
    </lineage>
</organism>
<dbReference type="EMBL" id="JAVRER010000041">
    <property type="protein sequence ID" value="MDT0418254.1"/>
    <property type="molecule type" value="Genomic_DNA"/>
</dbReference>
<evidence type="ECO:0000313" key="3">
    <source>
        <dbReference type="Proteomes" id="UP001183607"/>
    </source>
</evidence>
<proteinExistence type="predicted"/>